<keyword evidence="1" id="KW-1133">Transmembrane helix</keyword>
<name>A0A1X7T0G6_AMPQE</name>
<protein>
    <submittedName>
        <fullName evidence="2">Uncharacterized protein</fullName>
    </submittedName>
</protein>
<keyword evidence="1" id="KW-0472">Membrane</keyword>
<feature type="transmembrane region" description="Helical" evidence="1">
    <location>
        <begin position="97"/>
        <end position="114"/>
    </location>
</feature>
<dbReference type="KEGG" id="aqu:109590457"/>
<dbReference type="EnsemblMetazoa" id="XM_020006375.1">
    <property type="protein sequence ID" value="XP_019861934.1"/>
    <property type="gene ID" value="LOC109590457"/>
</dbReference>
<evidence type="ECO:0000313" key="3">
    <source>
        <dbReference type="Proteomes" id="UP000007879"/>
    </source>
</evidence>
<organism evidence="2">
    <name type="scientific">Amphimedon queenslandica</name>
    <name type="common">Sponge</name>
    <dbReference type="NCBI Taxonomy" id="400682"/>
    <lineage>
        <taxon>Eukaryota</taxon>
        <taxon>Metazoa</taxon>
        <taxon>Porifera</taxon>
        <taxon>Demospongiae</taxon>
        <taxon>Heteroscleromorpha</taxon>
        <taxon>Haplosclerida</taxon>
        <taxon>Niphatidae</taxon>
        <taxon>Amphimedon</taxon>
    </lineage>
</organism>
<keyword evidence="1" id="KW-0812">Transmembrane</keyword>
<proteinExistence type="predicted"/>
<dbReference type="InParanoid" id="A0A1X7T0G6"/>
<reference evidence="3" key="1">
    <citation type="journal article" date="2010" name="Nature">
        <title>The Amphimedon queenslandica genome and the evolution of animal complexity.</title>
        <authorList>
            <person name="Srivastava M."/>
            <person name="Simakov O."/>
            <person name="Chapman J."/>
            <person name="Fahey B."/>
            <person name="Gauthier M.E."/>
            <person name="Mitros T."/>
            <person name="Richards G.S."/>
            <person name="Conaco C."/>
            <person name="Dacre M."/>
            <person name="Hellsten U."/>
            <person name="Larroux C."/>
            <person name="Putnam N.H."/>
            <person name="Stanke M."/>
            <person name="Adamska M."/>
            <person name="Darling A."/>
            <person name="Degnan S.M."/>
            <person name="Oakley T.H."/>
            <person name="Plachetzki D.C."/>
            <person name="Zhai Y."/>
            <person name="Adamski M."/>
            <person name="Calcino A."/>
            <person name="Cummins S.F."/>
            <person name="Goodstein D.M."/>
            <person name="Harris C."/>
            <person name="Jackson D.J."/>
            <person name="Leys S.P."/>
            <person name="Shu S."/>
            <person name="Woodcroft B.J."/>
            <person name="Vervoort M."/>
            <person name="Kosik K.S."/>
            <person name="Manning G."/>
            <person name="Degnan B.M."/>
            <person name="Rokhsar D.S."/>
        </authorList>
    </citation>
    <scope>NUCLEOTIDE SEQUENCE [LARGE SCALE GENOMIC DNA]</scope>
</reference>
<dbReference type="EnsemblMetazoa" id="Aqu2.1.07937_001">
    <property type="protein sequence ID" value="Aqu2.1.07937_001"/>
    <property type="gene ID" value="Aqu2.1.07937"/>
</dbReference>
<dbReference type="Proteomes" id="UP000007879">
    <property type="component" value="Unassembled WGS sequence"/>
</dbReference>
<reference evidence="2" key="2">
    <citation type="submission" date="2017-05" db="UniProtKB">
        <authorList>
            <consortium name="EnsemblMetazoa"/>
        </authorList>
    </citation>
    <scope>IDENTIFICATION</scope>
</reference>
<accession>A0A1X7T0G6</accession>
<gene>
    <name evidence="2" type="primary">109590457</name>
</gene>
<dbReference type="AlphaFoldDB" id="A0A1X7T0G6"/>
<evidence type="ECO:0000313" key="2">
    <source>
        <dbReference type="EnsemblMetazoa" id="Aqu2.1.07937_001"/>
    </source>
</evidence>
<sequence length="124" mass="13320">MVSFKDNNIGQPPVNLCIITLNGVNTPCQIDETYTFPITDGVIDYTYTIVVGNVVGSLSKTGVVRDLMVPTSVLIPTTAIVTQTMTVTVTSGYSGNLYVHAIGIMIITGIVDTINRKMLMHHCG</sequence>
<evidence type="ECO:0000256" key="1">
    <source>
        <dbReference type="SAM" id="Phobius"/>
    </source>
</evidence>
<keyword evidence="3" id="KW-1185">Reference proteome</keyword>